<reference evidence="3" key="1">
    <citation type="journal article" date="2008" name="J. Bacteriol.">
        <title>Genome sequence of the fish pathogen Renibacterium salmoninarum suggests reductive evolution away from an environmental Arthrobacter ancestor.</title>
        <authorList>
            <person name="Wiens G.D."/>
            <person name="Rockey D.D."/>
            <person name="Wu Z."/>
            <person name="Chang J."/>
            <person name="Levy R."/>
            <person name="Crane S."/>
            <person name="Chen D.S."/>
            <person name="Capri G.R."/>
            <person name="Burnett J.R."/>
            <person name="Sudheesh P.S."/>
            <person name="Schipma M.J."/>
            <person name="Burd H."/>
            <person name="Bhattacharyya A."/>
            <person name="Rhodes L.D."/>
            <person name="Kaul R."/>
            <person name="Strom M.S."/>
        </authorList>
    </citation>
    <scope>NUCLEOTIDE SEQUENCE [LARGE SCALE GENOMIC DNA]</scope>
    <source>
        <strain evidence="3">ATCC 33209 / DSM 20767 / JCM 11484 / NBRC 15589 / NCIMB 2235</strain>
    </source>
</reference>
<proteinExistence type="inferred from homology"/>
<dbReference type="HOGENOM" id="CLU_036604_13_0_11"/>
<organism evidence="2 3">
    <name type="scientific">Renibacterium salmoninarum (strain ATCC 33209 / DSM 20767 / JCM 11484 / NBRC 15589 / NCIMB 2235)</name>
    <dbReference type="NCBI Taxonomy" id="288705"/>
    <lineage>
        <taxon>Bacteria</taxon>
        <taxon>Bacillati</taxon>
        <taxon>Actinomycetota</taxon>
        <taxon>Actinomycetes</taxon>
        <taxon>Micrococcales</taxon>
        <taxon>Micrococcaceae</taxon>
        <taxon>Renibacterium</taxon>
    </lineage>
</organism>
<gene>
    <name evidence="2" type="ordered locus">RSal33209_3465</name>
</gene>
<dbReference type="EMBL" id="CP000910">
    <property type="protein sequence ID" value="ABY25174.1"/>
    <property type="molecule type" value="Genomic_DNA"/>
</dbReference>
<dbReference type="SUPFAM" id="SSF46785">
    <property type="entry name" value="Winged helix' DNA-binding domain"/>
    <property type="match status" value="1"/>
</dbReference>
<evidence type="ECO:0000313" key="3">
    <source>
        <dbReference type="Proteomes" id="UP000002007"/>
    </source>
</evidence>
<protein>
    <submittedName>
        <fullName evidence="2">Transcriptional regulator, ROK family</fullName>
    </submittedName>
</protein>
<dbReference type="Pfam" id="PF00480">
    <property type="entry name" value="ROK"/>
    <property type="match status" value="1"/>
</dbReference>
<dbReference type="KEGG" id="rsa:RSal33209_3465"/>
<sequence>MASFRDEVRLPEEKALVRRRGTNLPRMGDFNLSVILDAIRRSPEGLSRVELAGIVGLAAQTVSNICRRLLDQNLIVEAGKYGSGPGKPRTILRLNPGGMYAVGVHLDPVETNYALLDLTGAVVTTRTHLTQPDAEPQQTIDAMAEEIESIISEQNIERNKIAGLGIAAPGPIDGATGAIVEPPHMPGWGTVELRERLHKAVELPVLLDKDVTAAAVAEIWAGGLSGSGSFIFVYIGTGIGSGLVLDDEVVRGSSGNAGEVGHIIADPDGPDCDCGKRGCVKVTCMPENIVAEAAAAGFKAVLDNKGKSLQVQMAALSEAALAGDAAAQKILDLAAERFATAVSVQANLLDVDHVVFGGPFWKHFEPTFLAKLPQRINERSATSKVHSVEVVGTGVGSDVGAVGAACLVLEDTFGPHAASLVLASEQ</sequence>
<dbReference type="InterPro" id="IPR036390">
    <property type="entry name" value="WH_DNA-bd_sf"/>
</dbReference>
<dbReference type="InterPro" id="IPR049874">
    <property type="entry name" value="ROK_cs"/>
</dbReference>
<evidence type="ECO:0000256" key="1">
    <source>
        <dbReference type="ARBA" id="ARBA00006479"/>
    </source>
</evidence>
<dbReference type="PANTHER" id="PTHR18964">
    <property type="entry name" value="ROK (REPRESSOR, ORF, KINASE) FAMILY"/>
    <property type="match status" value="1"/>
</dbReference>
<dbReference type="AlphaFoldDB" id="A9WVF3"/>
<dbReference type="Gene3D" id="3.30.420.40">
    <property type="match status" value="2"/>
</dbReference>
<dbReference type="PROSITE" id="PS01125">
    <property type="entry name" value="ROK"/>
    <property type="match status" value="1"/>
</dbReference>
<dbReference type="InterPro" id="IPR043129">
    <property type="entry name" value="ATPase_NBD"/>
</dbReference>
<dbReference type="Gene3D" id="1.10.10.10">
    <property type="entry name" value="Winged helix-like DNA-binding domain superfamily/Winged helix DNA-binding domain"/>
    <property type="match status" value="1"/>
</dbReference>
<keyword evidence="3" id="KW-1185">Reference proteome</keyword>
<evidence type="ECO:0000313" key="2">
    <source>
        <dbReference type="EMBL" id="ABY25174.1"/>
    </source>
</evidence>
<comment type="similarity">
    <text evidence="1">Belongs to the ROK (NagC/XylR) family.</text>
</comment>
<dbReference type="InterPro" id="IPR000600">
    <property type="entry name" value="ROK"/>
</dbReference>
<dbReference type="Proteomes" id="UP000002007">
    <property type="component" value="Chromosome"/>
</dbReference>
<accession>A9WVF3</accession>
<name>A9WVF3_RENSM</name>
<dbReference type="eggNOG" id="COG1940">
    <property type="taxonomic scope" value="Bacteria"/>
</dbReference>
<dbReference type="PANTHER" id="PTHR18964:SF149">
    <property type="entry name" value="BIFUNCTIONAL UDP-N-ACETYLGLUCOSAMINE 2-EPIMERASE_N-ACETYLMANNOSAMINE KINASE"/>
    <property type="match status" value="1"/>
</dbReference>
<dbReference type="STRING" id="288705.RSal33209_3465"/>
<dbReference type="InterPro" id="IPR036388">
    <property type="entry name" value="WH-like_DNA-bd_sf"/>
</dbReference>
<dbReference type="SUPFAM" id="SSF53067">
    <property type="entry name" value="Actin-like ATPase domain"/>
    <property type="match status" value="1"/>
</dbReference>